<keyword evidence="2" id="KW-1185">Reference proteome</keyword>
<dbReference type="OrthoDB" id="301771at2157"/>
<dbReference type="SMART" id="SM00882">
    <property type="entry name" value="CoA_trans"/>
    <property type="match status" value="1"/>
</dbReference>
<name>A0A2I8VS58_9EURY</name>
<dbReference type="EMBL" id="CP026309">
    <property type="protein sequence ID" value="AUV84049.1"/>
    <property type="molecule type" value="Genomic_DNA"/>
</dbReference>
<accession>A0A2I8VS58</accession>
<dbReference type="InterPro" id="IPR004165">
    <property type="entry name" value="CoA_trans_fam_I"/>
</dbReference>
<keyword evidence="1" id="KW-0808">Transferase</keyword>
<organism evidence="1 2">
    <name type="scientific">Salinigranum rubrum</name>
    <dbReference type="NCBI Taxonomy" id="755307"/>
    <lineage>
        <taxon>Archaea</taxon>
        <taxon>Methanobacteriati</taxon>
        <taxon>Methanobacteriota</taxon>
        <taxon>Stenosarchaea group</taxon>
        <taxon>Halobacteria</taxon>
        <taxon>Halobacteriales</taxon>
        <taxon>Haloferacaceae</taxon>
        <taxon>Salinigranum</taxon>
    </lineage>
</organism>
<reference evidence="1 2" key="1">
    <citation type="submission" date="2018-01" db="EMBL/GenBank/DDBJ databases">
        <title>Complete genome sequence of Salinigranum rubrum GX10T, an extremely halophilic archaeon isolated from a marine solar saltern.</title>
        <authorList>
            <person name="Han S."/>
        </authorList>
    </citation>
    <scope>NUCLEOTIDE SEQUENCE [LARGE SCALE GENOMIC DNA]</scope>
    <source>
        <strain evidence="1 2">GX10</strain>
    </source>
</reference>
<proteinExistence type="predicted"/>
<dbReference type="Gene3D" id="3.40.1080.10">
    <property type="entry name" value="Glutaconate Coenzyme A-transferase"/>
    <property type="match status" value="1"/>
</dbReference>
<dbReference type="GO" id="GO:0008410">
    <property type="term" value="F:CoA-transferase activity"/>
    <property type="evidence" value="ECO:0007669"/>
    <property type="project" value="InterPro"/>
</dbReference>
<dbReference type="AlphaFoldDB" id="A0A2I8VS58"/>
<protein>
    <submittedName>
        <fullName evidence="1">3-oxoadipate CoA-transferase</fullName>
    </submittedName>
</protein>
<evidence type="ECO:0000313" key="1">
    <source>
        <dbReference type="EMBL" id="AUV84049.1"/>
    </source>
</evidence>
<dbReference type="Proteomes" id="UP000236584">
    <property type="component" value="Chromosome"/>
</dbReference>
<dbReference type="Gene3D" id="3.30.30.40">
    <property type="match status" value="1"/>
</dbReference>
<evidence type="ECO:0000313" key="2">
    <source>
        <dbReference type="Proteomes" id="UP000236584"/>
    </source>
</evidence>
<gene>
    <name evidence="1" type="ORF">C2R22_17750</name>
</gene>
<sequence>MAEAIGRIDRGSTVAAGLALEHAIPSAAGHELIRQGVEDLTLVGPISDVLFDQFVAADLVSQVRAAWVGNVSAGSGYNYRRAVEGGEIDVENHSNFSIALSLHAAELGVPYLPTRSLLGSDIAAEPHLRVTEDPFEGERVVQVPAIAPDWTFVHVQRASPAGDAHLWGNTGVTYEGVRAADRVVVTAEEVVDESVITSDPSRTRITREQVDAVVEVPFGAHPSPLAGRYHRDNDFYLEYAESTRDPDDAAAWLDEWVYGVDDRAAYMEKIDRDLSVEEPTVAAEVTYGQ</sequence>
<dbReference type="Pfam" id="PF01144">
    <property type="entry name" value="CoA_trans"/>
    <property type="match status" value="1"/>
</dbReference>
<dbReference type="SUPFAM" id="SSF100950">
    <property type="entry name" value="NagB/RpiA/CoA transferase-like"/>
    <property type="match status" value="1"/>
</dbReference>
<dbReference type="KEGG" id="srub:C2R22_17750"/>
<dbReference type="InterPro" id="IPR037171">
    <property type="entry name" value="NagB/RpiA_transferase-like"/>
</dbReference>